<evidence type="ECO:0000256" key="1">
    <source>
        <dbReference type="ARBA" id="ARBA00010641"/>
    </source>
</evidence>
<dbReference type="AlphaFoldDB" id="A0A840AB34"/>
<dbReference type="SUPFAM" id="SSF88659">
    <property type="entry name" value="Sigma3 and sigma4 domains of RNA polymerase sigma factors"/>
    <property type="match status" value="1"/>
</dbReference>
<dbReference type="Pfam" id="PF04542">
    <property type="entry name" value="Sigma70_r2"/>
    <property type="match status" value="1"/>
</dbReference>
<dbReference type="InterPro" id="IPR014284">
    <property type="entry name" value="RNA_pol_sigma-70_dom"/>
</dbReference>
<dbReference type="NCBIfam" id="TIGR02937">
    <property type="entry name" value="sigma70-ECF"/>
    <property type="match status" value="1"/>
</dbReference>
<dbReference type="EMBL" id="JACIDJ010000001">
    <property type="protein sequence ID" value="MBB3897746.1"/>
    <property type="molecule type" value="Genomic_DNA"/>
</dbReference>
<feature type="domain" description="RNA polymerase sigma factor 70 region 4 type 2" evidence="7">
    <location>
        <begin position="128"/>
        <end position="177"/>
    </location>
</feature>
<dbReference type="Proteomes" id="UP000553193">
    <property type="component" value="Unassembled WGS sequence"/>
</dbReference>
<evidence type="ECO:0000256" key="4">
    <source>
        <dbReference type="ARBA" id="ARBA00023125"/>
    </source>
</evidence>
<evidence type="ECO:0000256" key="5">
    <source>
        <dbReference type="ARBA" id="ARBA00023163"/>
    </source>
</evidence>
<dbReference type="InterPro" id="IPR039425">
    <property type="entry name" value="RNA_pol_sigma-70-like"/>
</dbReference>
<evidence type="ECO:0000259" key="7">
    <source>
        <dbReference type="Pfam" id="PF08281"/>
    </source>
</evidence>
<evidence type="ECO:0000256" key="3">
    <source>
        <dbReference type="ARBA" id="ARBA00023082"/>
    </source>
</evidence>
<dbReference type="RefSeq" id="WP_184382774.1">
    <property type="nucleotide sequence ID" value="NZ_JACIDJ010000001.1"/>
</dbReference>
<dbReference type="GO" id="GO:0016987">
    <property type="term" value="F:sigma factor activity"/>
    <property type="evidence" value="ECO:0007669"/>
    <property type="project" value="UniProtKB-KW"/>
</dbReference>
<protein>
    <submittedName>
        <fullName evidence="8">RNA polymerase sigma-70 factor (ECF subfamily)</fullName>
    </submittedName>
</protein>
<comment type="caution">
    <text evidence="8">The sequence shown here is derived from an EMBL/GenBank/DDBJ whole genome shotgun (WGS) entry which is preliminary data.</text>
</comment>
<organism evidence="8 9">
    <name type="scientific">Roseococcus suduntuyensis</name>
    <dbReference type="NCBI Taxonomy" id="455361"/>
    <lineage>
        <taxon>Bacteria</taxon>
        <taxon>Pseudomonadati</taxon>
        <taxon>Pseudomonadota</taxon>
        <taxon>Alphaproteobacteria</taxon>
        <taxon>Acetobacterales</taxon>
        <taxon>Roseomonadaceae</taxon>
        <taxon>Roseococcus</taxon>
    </lineage>
</organism>
<sequence>MLAPGQVARDARDLRWSALMAAAQEGDGAAYATLLAECLPLLRAICRARLRDATEAEDAVQDTLLTLHRVRHTYDPARPFRPWVAALAERRALDRARRRGRQVARETLLDDAAELGAEGEAEERLAARQLREAVGGLPASQRTALQLTKIEQLSLQEASARSGMSIGALKVATHRALHSLRRRLTGGAP</sequence>
<dbReference type="PANTHER" id="PTHR43133">
    <property type="entry name" value="RNA POLYMERASE ECF-TYPE SIGMA FACTO"/>
    <property type="match status" value="1"/>
</dbReference>
<feature type="domain" description="RNA polymerase sigma-70 region 2" evidence="6">
    <location>
        <begin position="36"/>
        <end position="101"/>
    </location>
</feature>
<name>A0A840AB34_9PROT</name>
<gene>
    <name evidence="8" type="ORF">GGQ83_001172</name>
</gene>
<evidence type="ECO:0000313" key="9">
    <source>
        <dbReference type="Proteomes" id="UP000553193"/>
    </source>
</evidence>
<dbReference type="GO" id="GO:0006352">
    <property type="term" value="P:DNA-templated transcription initiation"/>
    <property type="evidence" value="ECO:0007669"/>
    <property type="project" value="InterPro"/>
</dbReference>
<keyword evidence="2" id="KW-0805">Transcription regulation</keyword>
<proteinExistence type="inferred from homology"/>
<evidence type="ECO:0000313" key="8">
    <source>
        <dbReference type="EMBL" id="MBB3897746.1"/>
    </source>
</evidence>
<evidence type="ECO:0000256" key="2">
    <source>
        <dbReference type="ARBA" id="ARBA00023015"/>
    </source>
</evidence>
<dbReference type="InterPro" id="IPR013249">
    <property type="entry name" value="RNA_pol_sigma70_r4_t2"/>
</dbReference>
<keyword evidence="4" id="KW-0238">DNA-binding</keyword>
<dbReference type="PANTHER" id="PTHR43133:SF58">
    <property type="entry name" value="ECF RNA POLYMERASE SIGMA FACTOR SIGD"/>
    <property type="match status" value="1"/>
</dbReference>
<accession>A0A840AB34</accession>
<dbReference type="Gene3D" id="1.10.10.10">
    <property type="entry name" value="Winged helix-like DNA-binding domain superfamily/Winged helix DNA-binding domain"/>
    <property type="match status" value="1"/>
</dbReference>
<reference evidence="8 9" key="1">
    <citation type="submission" date="2020-08" db="EMBL/GenBank/DDBJ databases">
        <title>Genomic Encyclopedia of Type Strains, Phase IV (KMG-IV): sequencing the most valuable type-strain genomes for metagenomic binning, comparative biology and taxonomic classification.</title>
        <authorList>
            <person name="Goeker M."/>
        </authorList>
    </citation>
    <scope>NUCLEOTIDE SEQUENCE [LARGE SCALE GENOMIC DNA]</scope>
    <source>
        <strain evidence="8 9">DSM 19979</strain>
    </source>
</reference>
<dbReference type="Pfam" id="PF08281">
    <property type="entry name" value="Sigma70_r4_2"/>
    <property type="match status" value="1"/>
</dbReference>
<keyword evidence="5" id="KW-0804">Transcription</keyword>
<dbReference type="GO" id="GO:0003677">
    <property type="term" value="F:DNA binding"/>
    <property type="evidence" value="ECO:0007669"/>
    <property type="project" value="UniProtKB-KW"/>
</dbReference>
<dbReference type="SUPFAM" id="SSF88946">
    <property type="entry name" value="Sigma2 domain of RNA polymerase sigma factors"/>
    <property type="match status" value="1"/>
</dbReference>
<keyword evidence="9" id="KW-1185">Reference proteome</keyword>
<evidence type="ECO:0000259" key="6">
    <source>
        <dbReference type="Pfam" id="PF04542"/>
    </source>
</evidence>
<dbReference type="InterPro" id="IPR007627">
    <property type="entry name" value="RNA_pol_sigma70_r2"/>
</dbReference>
<dbReference type="InterPro" id="IPR013324">
    <property type="entry name" value="RNA_pol_sigma_r3/r4-like"/>
</dbReference>
<dbReference type="InterPro" id="IPR036388">
    <property type="entry name" value="WH-like_DNA-bd_sf"/>
</dbReference>
<comment type="similarity">
    <text evidence="1">Belongs to the sigma-70 factor family. ECF subfamily.</text>
</comment>
<dbReference type="InterPro" id="IPR013325">
    <property type="entry name" value="RNA_pol_sigma_r2"/>
</dbReference>
<keyword evidence="3" id="KW-0731">Sigma factor</keyword>
<dbReference type="Gene3D" id="1.10.1740.10">
    <property type="match status" value="1"/>
</dbReference>